<reference evidence="1" key="1">
    <citation type="submission" date="2019-04" db="EMBL/GenBank/DDBJ databases">
        <title>Sequencing of skin fungus with MAO and IRED activity.</title>
        <authorList>
            <person name="Marsaioli A.J."/>
            <person name="Bonatto J.M.C."/>
            <person name="Reis Junior O."/>
        </authorList>
    </citation>
    <scope>NUCLEOTIDE SEQUENCE</scope>
    <source>
        <strain evidence="1">30M1</strain>
    </source>
</reference>
<comment type="caution">
    <text evidence="1">The sequence shown here is derived from an EMBL/GenBank/DDBJ whole genome shotgun (WGS) entry which is preliminary data.</text>
</comment>
<proteinExistence type="predicted"/>
<dbReference type="InterPro" id="IPR052184">
    <property type="entry name" value="SDR_enzymes"/>
</dbReference>
<sequence>MPTAVVTGANSGIGNALARILVKQGYKVIAVDINIGAPIAELGCETLKLDVSSRHDIEAFKDQMADRPIDLLLNVAGVMYPQDSDTLDKVTLTKLQKTFAVNTFGPLLLTQALLPSIEKSERPVVAVMSSRVGSIGDNFTGGMYAYRSSKTAANMLFYNLSIDLKPRKITVLVLHPGIVKTNMDRRWSQGGNKDVQGAVEPEVAASDLWKVLMSKGLESTGKFFHRNGDELPW</sequence>
<dbReference type="CDD" id="cd05325">
    <property type="entry name" value="carb_red_sniffer_like_SDR_c"/>
    <property type="match status" value="1"/>
</dbReference>
<dbReference type="PRINTS" id="PR00081">
    <property type="entry name" value="GDHRDH"/>
</dbReference>
<dbReference type="EMBL" id="SWKU01000036">
    <property type="protein sequence ID" value="KAF2994932.1"/>
    <property type="molecule type" value="Genomic_DNA"/>
</dbReference>
<dbReference type="OrthoDB" id="5296at2759"/>
<evidence type="ECO:0000313" key="1">
    <source>
        <dbReference type="EMBL" id="KAF2994932.1"/>
    </source>
</evidence>
<keyword evidence="2" id="KW-1185">Reference proteome</keyword>
<dbReference type="AlphaFoldDB" id="A0A9P4T5B5"/>
<accession>A0A9P4T5B5</accession>
<dbReference type="Proteomes" id="UP000801428">
    <property type="component" value="Unassembled WGS sequence"/>
</dbReference>
<dbReference type="InterPro" id="IPR002347">
    <property type="entry name" value="SDR_fam"/>
</dbReference>
<protein>
    <recommendedName>
        <fullName evidence="3">NAD(P)-binding protein</fullName>
    </recommendedName>
</protein>
<gene>
    <name evidence="1" type="ORF">E8E13_001554</name>
</gene>
<dbReference type="GO" id="GO:0016616">
    <property type="term" value="F:oxidoreductase activity, acting on the CH-OH group of donors, NAD or NADP as acceptor"/>
    <property type="evidence" value="ECO:0007669"/>
    <property type="project" value="TreeGrafter"/>
</dbReference>
<evidence type="ECO:0008006" key="3">
    <source>
        <dbReference type="Google" id="ProtNLM"/>
    </source>
</evidence>
<evidence type="ECO:0000313" key="2">
    <source>
        <dbReference type="Proteomes" id="UP000801428"/>
    </source>
</evidence>
<dbReference type="SUPFAM" id="SSF51735">
    <property type="entry name" value="NAD(P)-binding Rossmann-fold domains"/>
    <property type="match status" value="1"/>
</dbReference>
<dbReference type="Gene3D" id="3.40.50.720">
    <property type="entry name" value="NAD(P)-binding Rossmann-like Domain"/>
    <property type="match status" value="1"/>
</dbReference>
<name>A0A9P4T5B5_CURKU</name>
<dbReference type="PANTHER" id="PTHR45458:SF1">
    <property type="entry name" value="SHORT CHAIN DEHYDROGENASE"/>
    <property type="match status" value="1"/>
</dbReference>
<dbReference type="InterPro" id="IPR036291">
    <property type="entry name" value="NAD(P)-bd_dom_sf"/>
</dbReference>
<dbReference type="Pfam" id="PF00106">
    <property type="entry name" value="adh_short"/>
    <property type="match status" value="1"/>
</dbReference>
<organism evidence="1 2">
    <name type="scientific">Curvularia kusanoi</name>
    <name type="common">Cochliobolus kusanoi</name>
    <dbReference type="NCBI Taxonomy" id="90978"/>
    <lineage>
        <taxon>Eukaryota</taxon>
        <taxon>Fungi</taxon>
        <taxon>Dikarya</taxon>
        <taxon>Ascomycota</taxon>
        <taxon>Pezizomycotina</taxon>
        <taxon>Dothideomycetes</taxon>
        <taxon>Pleosporomycetidae</taxon>
        <taxon>Pleosporales</taxon>
        <taxon>Pleosporineae</taxon>
        <taxon>Pleosporaceae</taxon>
        <taxon>Curvularia</taxon>
    </lineage>
</organism>
<dbReference type="PANTHER" id="PTHR45458">
    <property type="entry name" value="SHORT-CHAIN DEHYDROGENASE/REDUCTASE SDR"/>
    <property type="match status" value="1"/>
</dbReference>